<organism evidence="2 3">
    <name type="scientific">Luteimonas gilva</name>
    <dbReference type="NCBI Taxonomy" id="2572684"/>
    <lineage>
        <taxon>Bacteria</taxon>
        <taxon>Pseudomonadati</taxon>
        <taxon>Pseudomonadota</taxon>
        <taxon>Gammaproteobacteria</taxon>
        <taxon>Lysobacterales</taxon>
        <taxon>Lysobacteraceae</taxon>
        <taxon>Luteimonas</taxon>
    </lineage>
</organism>
<evidence type="ECO:0000256" key="1">
    <source>
        <dbReference type="SAM" id="SignalP"/>
    </source>
</evidence>
<dbReference type="AlphaFoldDB" id="A0A4V5ZPS0"/>
<keyword evidence="3" id="KW-1185">Reference proteome</keyword>
<dbReference type="Proteomes" id="UP000308707">
    <property type="component" value="Unassembled WGS sequence"/>
</dbReference>
<feature type="signal peptide" evidence="1">
    <location>
        <begin position="1"/>
        <end position="22"/>
    </location>
</feature>
<dbReference type="RefSeq" id="WP_137266582.1">
    <property type="nucleotide sequence ID" value="NZ_SZUA01000002.1"/>
</dbReference>
<evidence type="ECO:0000313" key="2">
    <source>
        <dbReference type="EMBL" id="TKR30153.1"/>
    </source>
</evidence>
<keyword evidence="1" id="KW-0732">Signal</keyword>
<dbReference type="OrthoDB" id="6021992at2"/>
<comment type="caution">
    <text evidence="2">The sequence shown here is derived from an EMBL/GenBank/DDBJ whole genome shotgun (WGS) entry which is preliminary data.</text>
</comment>
<proteinExistence type="predicted"/>
<feature type="chain" id="PRO_5020993925" description="Cell surface protein" evidence="1">
    <location>
        <begin position="23"/>
        <end position="271"/>
    </location>
</feature>
<evidence type="ECO:0000313" key="3">
    <source>
        <dbReference type="Proteomes" id="UP000308707"/>
    </source>
</evidence>
<accession>A0A4V5ZPS0</accession>
<sequence length="271" mass="27030">MKLHHSLLAAAVLALAAPAAFAEGDDADIYSNWDMYNSIYVIGDVWAGGYIKVKSESGALVDQDQTTEANWSLGDGDNSATVDGNALRDAEGNIGANVAAGVGNAQANDVALSSVDGEKVFASAMIFNSQYTDSNLGTDDGHADNQLFYDATVTDNALAGASGNIGLNVAAGVGNAQSNALAASVNSSGTIAKASADSEQTTFWNTLAADCDLDNTALLSGSALSGAIGNIGVNVAAGVGNAQHNGLSIAVAACELCAPPPPDPCPSCGGD</sequence>
<reference evidence="2 3" key="1">
    <citation type="submission" date="2019-04" db="EMBL/GenBank/DDBJ databases">
        <title>Reference strain of H23.</title>
        <authorList>
            <person name="Luo X."/>
        </authorList>
    </citation>
    <scope>NUCLEOTIDE SEQUENCE [LARGE SCALE GENOMIC DNA]</scope>
    <source>
        <strain evidence="2 3">H23</strain>
    </source>
</reference>
<evidence type="ECO:0008006" key="4">
    <source>
        <dbReference type="Google" id="ProtNLM"/>
    </source>
</evidence>
<protein>
    <recommendedName>
        <fullName evidence="4">Cell surface protein</fullName>
    </recommendedName>
</protein>
<name>A0A4V5ZPS0_9GAMM</name>
<dbReference type="EMBL" id="SZUA01000002">
    <property type="protein sequence ID" value="TKR30153.1"/>
    <property type="molecule type" value="Genomic_DNA"/>
</dbReference>
<gene>
    <name evidence="2" type="ORF">FCE95_08385</name>
</gene>